<keyword evidence="2" id="KW-0862">Zinc</keyword>
<dbReference type="PANTHER" id="PTHR31779:SF5">
    <property type="entry name" value="ZN(II)2CYS6 TRANSCRIPTION FACTOR (EUROFUNG)"/>
    <property type="match status" value="1"/>
</dbReference>
<evidence type="ECO:0000256" key="5">
    <source>
        <dbReference type="ARBA" id="ARBA00023163"/>
    </source>
</evidence>
<evidence type="ECO:0000256" key="3">
    <source>
        <dbReference type="ARBA" id="ARBA00023015"/>
    </source>
</evidence>
<evidence type="ECO:0000256" key="7">
    <source>
        <dbReference type="SAM" id="MobiDB-lite"/>
    </source>
</evidence>
<comment type="caution">
    <text evidence="9">The sequence shown here is derived from an EMBL/GenBank/DDBJ whole genome shotgun (WGS) entry which is preliminary data.</text>
</comment>
<dbReference type="InterPro" id="IPR007219">
    <property type="entry name" value="XnlR_reg_dom"/>
</dbReference>
<sequence length="548" mass="61308">MIEHRRRNRTRTACIACQIRKRKCSGTQPCSTCSHLNSECQYDQKGRPGRSLRRSRSTEDVRPNGDAAQSARTHVSSRHDHNVHLSSTEANSGAAFARSLGLKIDPLLAPKLNMYAWNTGLRHSMSATAFNVATVPLVEIISQNEMKYLATIYFEKIDPYYNFLDRDEVFLRIGERWQSSGEPAPAFAPYDGVLCGVAALGALFSQREATPKEYQLLELAKLVLEQNQHSHVPSTDLITAWVLRVSYLRIAGTPHLAWVASCTLMHLIEAAGLHVELPSGNMSNILAESSETTNIQSRRRLFGIARHFNLWISFELGRTRVTFPSATTQLPDTNPNGIKDIYSFLGLSETLDPEEAPDISALEQALTDIMDMVDLRPPMILTQCNLMLCIHRRLQSLNAVLSGEMFDRFVNIIRQGLRAAREMVVSHCPWHQVANVPFQIICTLLSIGTHASISLLSEAMQTVRQIATSYDTEKEQDAKALDSIVQTELPISTARNQPVTLSTQPHLMGQPNLSWMGNAMAELPNLQNIYLDPPLMMDDLWMANGFEI</sequence>
<dbReference type="InterPro" id="IPR052478">
    <property type="entry name" value="Metabolite_Synth_Reg"/>
</dbReference>
<dbReference type="Pfam" id="PF04082">
    <property type="entry name" value="Fungal_trans"/>
    <property type="match status" value="1"/>
</dbReference>
<name>A0A1V6URG0_9EURO</name>
<evidence type="ECO:0000313" key="10">
    <source>
        <dbReference type="Proteomes" id="UP000191500"/>
    </source>
</evidence>
<dbReference type="GO" id="GO:0009410">
    <property type="term" value="P:response to xenobiotic stimulus"/>
    <property type="evidence" value="ECO:0007669"/>
    <property type="project" value="TreeGrafter"/>
</dbReference>
<evidence type="ECO:0000256" key="2">
    <source>
        <dbReference type="ARBA" id="ARBA00022833"/>
    </source>
</evidence>
<evidence type="ECO:0000259" key="8">
    <source>
        <dbReference type="PROSITE" id="PS50048"/>
    </source>
</evidence>
<dbReference type="PANTHER" id="PTHR31779">
    <property type="entry name" value="2-NITROPROPANE DIOXYGENASE FAMILY, PUTATIVE (AFU_ORTHOLOGUE AFUA_2G17430)-RELATED"/>
    <property type="match status" value="1"/>
</dbReference>
<keyword evidence="3" id="KW-0805">Transcription regulation</keyword>
<dbReference type="GO" id="GO:0006351">
    <property type="term" value="P:DNA-templated transcription"/>
    <property type="evidence" value="ECO:0007669"/>
    <property type="project" value="InterPro"/>
</dbReference>
<evidence type="ECO:0000256" key="4">
    <source>
        <dbReference type="ARBA" id="ARBA00023125"/>
    </source>
</evidence>
<protein>
    <recommendedName>
        <fullName evidence="8">Zn(2)-C6 fungal-type domain-containing protein</fullName>
    </recommendedName>
</protein>
<keyword evidence="5" id="KW-0804">Transcription</keyword>
<evidence type="ECO:0000256" key="6">
    <source>
        <dbReference type="ARBA" id="ARBA00023242"/>
    </source>
</evidence>
<proteinExistence type="predicted"/>
<reference evidence="10" key="1">
    <citation type="journal article" date="2017" name="Nat. Microbiol.">
        <title>Global analysis of biosynthetic gene clusters reveals vast potential of secondary metabolite production in Penicillium species.</title>
        <authorList>
            <person name="Nielsen J.C."/>
            <person name="Grijseels S."/>
            <person name="Prigent S."/>
            <person name="Ji B."/>
            <person name="Dainat J."/>
            <person name="Nielsen K.F."/>
            <person name="Frisvad J.C."/>
            <person name="Workman M."/>
            <person name="Nielsen J."/>
        </authorList>
    </citation>
    <scope>NUCLEOTIDE SEQUENCE [LARGE SCALE GENOMIC DNA]</scope>
    <source>
        <strain evidence="10">IBT 31321</strain>
    </source>
</reference>
<dbReference type="SUPFAM" id="SSF57701">
    <property type="entry name" value="Zn2/Cys6 DNA-binding domain"/>
    <property type="match status" value="1"/>
</dbReference>
<dbReference type="GO" id="GO:0008270">
    <property type="term" value="F:zinc ion binding"/>
    <property type="evidence" value="ECO:0007669"/>
    <property type="project" value="InterPro"/>
</dbReference>
<dbReference type="InterPro" id="IPR036864">
    <property type="entry name" value="Zn2-C6_fun-type_DNA-bd_sf"/>
</dbReference>
<keyword evidence="1" id="KW-0479">Metal-binding</keyword>
<dbReference type="Gene3D" id="4.10.240.10">
    <property type="entry name" value="Zn(2)-C6 fungal-type DNA-binding domain"/>
    <property type="match status" value="1"/>
</dbReference>
<accession>A0A1V6URG0</accession>
<gene>
    <name evidence="9" type="ORF">PENCOP_c005G00227</name>
</gene>
<dbReference type="CDD" id="cd00067">
    <property type="entry name" value="GAL4"/>
    <property type="match status" value="1"/>
</dbReference>
<dbReference type="EMBL" id="MDDG01000005">
    <property type="protein sequence ID" value="OQE41024.1"/>
    <property type="molecule type" value="Genomic_DNA"/>
</dbReference>
<dbReference type="PROSITE" id="PS50048">
    <property type="entry name" value="ZN2_CY6_FUNGAL_2"/>
    <property type="match status" value="1"/>
</dbReference>
<keyword evidence="6" id="KW-0539">Nucleus</keyword>
<dbReference type="Proteomes" id="UP000191500">
    <property type="component" value="Unassembled WGS sequence"/>
</dbReference>
<feature type="region of interest" description="Disordered" evidence="7">
    <location>
        <begin position="42"/>
        <end position="83"/>
    </location>
</feature>
<evidence type="ECO:0000313" key="9">
    <source>
        <dbReference type="EMBL" id="OQE41024.1"/>
    </source>
</evidence>
<dbReference type="Pfam" id="PF00172">
    <property type="entry name" value="Zn_clus"/>
    <property type="match status" value="1"/>
</dbReference>
<dbReference type="CDD" id="cd12148">
    <property type="entry name" value="fungal_TF_MHR"/>
    <property type="match status" value="1"/>
</dbReference>
<dbReference type="GO" id="GO:0003677">
    <property type="term" value="F:DNA binding"/>
    <property type="evidence" value="ECO:0007669"/>
    <property type="project" value="UniProtKB-KW"/>
</dbReference>
<dbReference type="GO" id="GO:0000981">
    <property type="term" value="F:DNA-binding transcription factor activity, RNA polymerase II-specific"/>
    <property type="evidence" value="ECO:0007669"/>
    <property type="project" value="InterPro"/>
</dbReference>
<dbReference type="SMART" id="SM00066">
    <property type="entry name" value="GAL4"/>
    <property type="match status" value="1"/>
</dbReference>
<keyword evidence="4" id="KW-0238">DNA-binding</keyword>
<evidence type="ECO:0000256" key="1">
    <source>
        <dbReference type="ARBA" id="ARBA00022723"/>
    </source>
</evidence>
<dbReference type="AlphaFoldDB" id="A0A1V6URG0"/>
<feature type="domain" description="Zn(2)-C6 fungal-type" evidence="8">
    <location>
        <begin position="13"/>
        <end position="42"/>
    </location>
</feature>
<dbReference type="InterPro" id="IPR001138">
    <property type="entry name" value="Zn2Cys6_DnaBD"/>
</dbReference>
<keyword evidence="10" id="KW-1185">Reference proteome</keyword>
<organism evidence="9 10">
    <name type="scientific">Penicillium coprophilum</name>
    <dbReference type="NCBI Taxonomy" id="36646"/>
    <lineage>
        <taxon>Eukaryota</taxon>
        <taxon>Fungi</taxon>
        <taxon>Dikarya</taxon>
        <taxon>Ascomycota</taxon>
        <taxon>Pezizomycotina</taxon>
        <taxon>Eurotiomycetes</taxon>
        <taxon>Eurotiomycetidae</taxon>
        <taxon>Eurotiales</taxon>
        <taxon>Aspergillaceae</taxon>
        <taxon>Penicillium</taxon>
    </lineage>
</organism>